<feature type="domain" description="ABC transmembrane type-2" evidence="6">
    <location>
        <begin position="143"/>
        <end position="369"/>
    </location>
</feature>
<evidence type="ECO:0000256" key="1">
    <source>
        <dbReference type="ARBA" id="ARBA00004141"/>
    </source>
</evidence>
<dbReference type="Pfam" id="PF12698">
    <property type="entry name" value="ABC2_membrane_3"/>
    <property type="match status" value="1"/>
</dbReference>
<evidence type="ECO:0000256" key="5">
    <source>
        <dbReference type="SAM" id="Phobius"/>
    </source>
</evidence>
<keyword evidence="4 5" id="KW-0472">Membrane</keyword>
<feature type="transmembrane region" description="Helical" evidence="5">
    <location>
        <begin position="21"/>
        <end position="39"/>
    </location>
</feature>
<proteinExistence type="predicted"/>
<evidence type="ECO:0000256" key="3">
    <source>
        <dbReference type="ARBA" id="ARBA00022989"/>
    </source>
</evidence>
<dbReference type="EMBL" id="JAHLQF010000003">
    <property type="protein sequence ID" value="MBU5485639.1"/>
    <property type="molecule type" value="Genomic_DNA"/>
</dbReference>
<dbReference type="InterPro" id="IPR052902">
    <property type="entry name" value="ABC-2_transporter"/>
</dbReference>
<keyword evidence="3 5" id="KW-1133">Transmembrane helix</keyword>
<dbReference type="RefSeq" id="WP_216440168.1">
    <property type="nucleotide sequence ID" value="NZ_JAHLQF010000003.1"/>
</dbReference>
<feature type="transmembrane region" description="Helical" evidence="5">
    <location>
        <begin position="290"/>
        <end position="308"/>
    </location>
</feature>
<evidence type="ECO:0000256" key="2">
    <source>
        <dbReference type="ARBA" id="ARBA00022692"/>
    </source>
</evidence>
<dbReference type="NCBIfam" id="NF038293">
    <property type="entry name" value="permease_SagG"/>
    <property type="match status" value="1"/>
</dbReference>
<evidence type="ECO:0000256" key="4">
    <source>
        <dbReference type="ARBA" id="ARBA00023136"/>
    </source>
</evidence>
<feature type="transmembrane region" description="Helical" evidence="5">
    <location>
        <begin position="178"/>
        <end position="201"/>
    </location>
</feature>
<organism evidence="7 8">
    <name type="scientific">Clostridium mobile</name>
    <dbReference type="NCBI Taxonomy" id="2841512"/>
    <lineage>
        <taxon>Bacteria</taxon>
        <taxon>Bacillati</taxon>
        <taxon>Bacillota</taxon>
        <taxon>Clostridia</taxon>
        <taxon>Eubacteriales</taxon>
        <taxon>Clostridiaceae</taxon>
        <taxon>Clostridium</taxon>
    </lineage>
</organism>
<evidence type="ECO:0000313" key="8">
    <source>
        <dbReference type="Proteomes" id="UP000726170"/>
    </source>
</evidence>
<accession>A0ABS6EKA6</accession>
<feature type="transmembrane region" description="Helical" evidence="5">
    <location>
        <begin position="222"/>
        <end position="246"/>
    </location>
</feature>
<dbReference type="PANTHER" id="PTHR43027">
    <property type="entry name" value="DOXORUBICIN RESISTANCE ABC TRANSPORTER PERMEASE PROTEIN DRRC-RELATED"/>
    <property type="match status" value="1"/>
</dbReference>
<dbReference type="Proteomes" id="UP000726170">
    <property type="component" value="Unassembled WGS sequence"/>
</dbReference>
<keyword evidence="8" id="KW-1185">Reference proteome</keyword>
<comment type="subcellular location">
    <subcellularLocation>
        <location evidence="1">Membrane</location>
        <topology evidence="1">Multi-pass membrane protein</topology>
    </subcellularLocation>
</comment>
<name>A0ABS6EKA6_9CLOT</name>
<reference evidence="7 8" key="1">
    <citation type="submission" date="2021-06" db="EMBL/GenBank/DDBJ databases">
        <authorList>
            <person name="Sun Q."/>
            <person name="Li D."/>
        </authorList>
    </citation>
    <scope>NUCLEOTIDE SEQUENCE [LARGE SCALE GENOMIC DNA]</scope>
    <source>
        <strain evidence="7 8">MSJ-11</strain>
    </source>
</reference>
<sequence length="371" mass="42265">MNLFAIALKEIKHNLRDKHSMIMMVIYPIAIILILGYALSGSFNNSITFKYNKVLYSIEGKNNNFNEFLKTIKDLGIESKQIQSKEEALKKIENGSYTCYIEVNEDKGEIIFYKNSVYSFKGDLIETILQSYVERYNAIREISLENPKSLEKILKDNDFNYVQESTMEKGKKPRALDYYAVTMLTMIIMYGSLVGSFSIGGEYIRNTFNRIMCAPVSKYEILTGKLLGSVIATFSQGLIVILFTKYVFKTYWGENMTLIYILIFSQVIMSISLGVGVAFMTNKETLSSSLLNMIVPIMTFLGGGYIPLESYNNRALNIICKLSPLKWTNDGIFDYIYSNNYSTAYTAIIINLCVAILFLTISSLIYKKKVI</sequence>
<keyword evidence="2 5" id="KW-0812">Transmembrane</keyword>
<feature type="transmembrane region" description="Helical" evidence="5">
    <location>
        <begin position="344"/>
        <end position="366"/>
    </location>
</feature>
<evidence type="ECO:0000259" key="6">
    <source>
        <dbReference type="PROSITE" id="PS51012"/>
    </source>
</evidence>
<dbReference type="PANTHER" id="PTHR43027:SF1">
    <property type="entry name" value="DOXORUBICIN RESISTANCE ABC TRANSPORTER PERMEASE PROTEIN DRRC-RELATED"/>
    <property type="match status" value="1"/>
</dbReference>
<dbReference type="InterPro" id="IPR013525">
    <property type="entry name" value="ABC2_TM"/>
</dbReference>
<protein>
    <submittedName>
        <fullName evidence="7">SagG family ABC transporter permease subunit</fullName>
    </submittedName>
</protein>
<gene>
    <name evidence="7" type="ORF">KQI86_15070</name>
</gene>
<feature type="transmembrane region" description="Helical" evidence="5">
    <location>
        <begin position="258"/>
        <end position="278"/>
    </location>
</feature>
<dbReference type="PROSITE" id="PS51012">
    <property type="entry name" value="ABC_TM2"/>
    <property type="match status" value="1"/>
</dbReference>
<dbReference type="InterPro" id="IPR047817">
    <property type="entry name" value="ABC2_TM_bact-type"/>
</dbReference>
<evidence type="ECO:0000313" key="7">
    <source>
        <dbReference type="EMBL" id="MBU5485639.1"/>
    </source>
</evidence>
<comment type="caution">
    <text evidence="7">The sequence shown here is derived from an EMBL/GenBank/DDBJ whole genome shotgun (WGS) entry which is preliminary data.</text>
</comment>